<dbReference type="Gene3D" id="3.40.50.10740">
    <property type="entry name" value="Class I glutamine amidotransferase-like"/>
    <property type="match status" value="1"/>
</dbReference>
<keyword evidence="5" id="KW-0720">Serine protease</keyword>
<dbReference type="PANTHER" id="PTHR30237">
    <property type="entry name" value="MURAMOYLTETRAPEPTIDE CARBOXYPEPTIDASE"/>
    <property type="match status" value="1"/>
</dbReference>
<gene>
    <name evidence="9" type="ORF">C7T94_02425</name>
</gene>
<comment type="similarity">
    <text evidence="1">Belongs to the peptidase S66 family.</text>
</comment>
<feature type="active site" description="Charge relay system" evidence="6">
    <location>
        <position position="202"/>
    </location>
</feature>
<dbReference type="Pfam" id="PF17676">
    <property type="entry name" value="Peptidase_S66C"/>
    <property type="match status" value="1"/>
</dbReference>
<feature type="active site" description="Charge relay system" evidence="6">
    <location>
        <position position="272"/>
    </location>
</feature>
<keyword evidence="4" id="KW-0378">Hydrolase</keyword>
<dbReference type="SUPFAM" id="SSF52317">
    <property type="entry name" value="Class I glutamine amidotransferase-like"/>
    <property type="match status" value="1"/>
</dbReference>
<dbReference type="InterPro" id="IPR027461">
    <property type="entry name" value="Carboxypeptidase_A_C_sf"/>
</dbReference>
<accession>A0A2T3HSA9</accession>
<protein>
    <submittedName>
        <fullName evidence="9">LD-carboxypeptidase</fullName>
    </submittedName>
</protein>
<feature type="domain" description="LD-carboxypeptidase N-terminal" evidence="7">
    <location>
        <begin position="14"/>
        <end position="129"/>
    </location>
</feature>
<dbReference type="InterPro" id="IPR040449">
    <property type="entry name" value="Peptidase_S66_N"/>
</dbReference>
<dbReference type="PIRSF" id="PIRSF028757">
    <property type="entry name" value="LD-carboxypeptidase"/>
    <property type="match status" value="1"/>
</dbReference>
<dbReference type="InterPro" id="IPR040921">
    <property type="entry name" value="Peptidase_S66C"/>
</dbReference>
<dbReference type="GO" id="GO:0008236">
    <property type="term" value="F:serine-type peptidase activity"/>
    <property type="evidence" value="ECO:0007669"/>
    <property type="project" value="UniProtKB-KW"/>
</dbReference>
<evidence type="ECO:0000259" key="7">
    <source>
        <dbReference type="Pfam" id="PF02016"/>
    </source>
</evidence>
<dbReference type="GO" id="GO:0004180">
    <property type="term" value="F:carboxypeptidase activity"/>
    <property type="evidence" value="ECO:0007669"/>
    <property type="project" value="UniProtKB-KW"/>
</dbReference>
<dbReference type="SUPFAM" id="SSF141986">
    <property type="entry name" value="LD-carboxypeptidase A C-terminal domain-like"/>
    <property type="match status" value="1"/>
</dbReference>
<organism evidence="9 10">
    <name type="scientific">Pedobacter yulinensis</name>
    <dbReference type="NCBI Taxonomy" id="2126353"/>
    <lineage>
        <taxon>Bacteria</taxon>
        <taxon>Pseudomonadati</taxon>
        <taxon>Bacteroidota</taxon>
        <taxon>Sphingobacteriia</taxon>
        <taxon>Sphingobacteriales</taxon>
        <taxon>Sphingobacteriaceae</taxon>
        <taxon>Pedobacter</taxon>
    </lineage>
</organism>
<proteinExistence type="inferred from homology"/>
<dbReference type="InterPro" id="IPR027478">
    <property type="entry name" value="LdcA_N"/>
</dbReference>
<sequence length="299" mass="32949">MPLLPPFLKKGDKIAITCPAKKLPKDIEPALQILESWGLEVIRGNTLTGAHHQFAGTDAERGAEMQQFLDDPEIKAVIAGRGGYGCMRIIDGIDFSKFCAQPKWVVGFSDITVFLSHILAKYDIASLHAQMPYTFDDSTPEALESLRKALFGEPLHYAYHAERPGRSGQAAGVLAGGNLTLLAMMTGSASEMDFDGKILFIEDVGEHEYSIDRMLRMLDRAGKLKNLQGLLVGAFNEIEPESIPFGQEADELIAEIVSKYDFPVCYGFPCGHISDNRALFVGKEVYLNVHEQQITLTLI</sequence>
<dbReference type="EMBL" id="PYLS01000001">
    <property type="protein sequence ID" value="PST85291.1"/>
    <property type="molecule type" value="Genomic_DNA"/>
</dbReference>
<dbReference type="Gene3D" id="3.50.30.60">
    <property type="entry name" value="LD-carboxypeptidase A C-terminal domain-like"/>
    <property type="match status" value="1"/>
</dbReference>
<evidence type="ECO:0000256" key="4">
    <source>
        <dbReference type="ARBA" id="ARBA00022801"/>
    </source>
</evidence>
<dbReference type="Proteomes" id="UP000240912">
    <property type="component" value="Unassembled WGS sequence"/>
</dbReference>
<dbReference type="PANTHER" id="PTHR30237:SF2">
    <property type="entry name" value="MUREIN TETRAPEPTIDE CARBOXYPEPTIDASE"/>
    <property type="match status" value="1"/>
</dbReference>
<name>A0A2T3HSA9_9SPHI</name>
<dbReference type="OrthoDB" id="9807329at2"/>
<comment type="caution">
    <text evidence="9">The sequence shown here is derived from an EMBL/GenBank/DDBJ whole genome shotgun (WGS) entry which is preliminary data.</text>
</comment>
<dbReference type="AlphaFoldDB" id="A0A2T3HSA9"/>
<dbReference type="GO" id="GO:0006508">
    <property type="term" value="P:proteolysis"/>
    <property type="evidence" value="ECO:0007669"/>
    <property type="project" value="UniProtKB-KW"/>
</dbReference>
<keyword evidence="2 9" id="KW-0121">Carboxypeptidase</keyword>
<evidence type="ECO:0000256" key="6">
    <source>
        <dbReference type="PIRSR" id="PIRSR028757-1"/>
    </source>
</evidence>
<dbReference type="Pfam" id="PF02016">
    <property type="entry name" value="Peptidase_S66"/>
    <property type="match status" value="1"/>
</dbReference>
<evidence type="ECO:0000256" key="1">
    <source>
        <dbReference type="ARBA" id="ARBA00010233"/>
    </source>
</evidence>
<evidence type="ECO:0000259" key="8">
    <source>
        <dbReference type="Pfam" id="PF17676"/>
    </source>
</evidence>
<feature type="domain" description="LD-carboxypeptidase C-terminal" evidence="8">
    <location>
        <begin position="172"/>
        <end position="286"/>
    </location>
</feature>
<dbReference type="InterPro" id="IPR029062">
    <property type="entry name" value="Class_I_gatase-like"/>
</dbReference>
<feature type="active site" description="Nucleophile" evidence="6">
    <location>
        <position position="109"/>
    </location>
</feature>
<reference evidence="9 10" key="1">
    <citation type="submission" date="2018-03" db="EMBL/GenBank/DDBJ databases">
        <authorList>
            <person name="Keele B.F."/>
        </authorList>
    </citation>
    <scope>NUCLEOTIDE SEQUENCE [LARGE SCALE GENOMIC DNA]</scope>
    <source>
        <strain evidence="9 10">YL28-9</strain>
    </source>
</reference>
<evidence type="ECO:0000256" key="3">
    <source>
        <dbReference type="ARBA" id="ARBA00022670"/>
    </source>
</evidence>
<keyword evidence="3" id="KW-0645">Protease</keyword>
<evidence type="ECO:0000256" key="2">
    <source>
        <dbReference type="ARBA" id="ARBA00022645"/>
    </source>
</evidence>
<evidence type="ECO:0000313" key="10">
    <source>
        <dbReference type="Proteomes" id="UP000240912"/>
    </source>
</evidence>
<evidence type="ECO:0000256" key="5">
    <source>
        <dbReference type="ARBA" id="ARBA00022825"/>
    </source>
</evidence>
<dbReference type="CDD" id="cd07025">
    <property type="entry name" value="Peptidase_S66"/>
    <property type="match status" value="1"/>
</dbReference>
<evidence type="ECO:0000313" key="9">
    <source>
        <dbReference type="EMBL" id="PST85291.1"/>
    </source>
</evidence>
<keyword evidence="10" id="KW-1185">Reference proteome</keyword>
<dbReference type="InterPro" id="IPR003507">
    <property type="entry name" value="S66_fam"/>
</dbReference>